<dbReference type="GO" id="GO:0000155">
    <property type="term" value="F:phosphorelay sensor kinase activity"/>
    <property type="evidence" value="ECO:0007669"/>
    <property type="project" value="InterPro"/>
</dbReference>
<dbReference type="Gene3D" id="1.10.287.130">
    <property type="match status" value="1"/>
</dbReference>
<proteinExistence type="predicted"/>
<keyword evidence="13" id="KW-0175">Coiled coil</keyword>
<feature type="domain" description="HAMP" evidence="18">
    <location>
        <begin position="354"/>
        <end position="406"/>
    </location>
</feature>
<evidence type="ECO:0000256" key="9">
    <source>
        <dbReference type="ARBA" id="ARBA00022840"/>
    </source>
</evidence>
<reference evidence="19 20" key="1">
    <citation type="submission" date="2019-07" db="EMBL/GenBank/DDBJ databases">
        <authorList>
            <person name="Kim J."/>
        </authorList>
    </citation>
    <scope>NUCLEOTIDE SEQUENCE [LARGE SCALE GENOMIC DNA]</scope>
    <source>
        <strain evidence="19 20">N4</strain>
    </source>
</reference>
<protein>
    <recommendedName>
        <fullName evidence="3">histidine kinase</fullName>
        <ecNumber evidence="3">2.7.13.3</ecNumber>
    </recommendedName>
</protein>
<dbReference type="InterPro" id="IPR003594">
    <property type="entry name" value="HATPase_dom"/>
</dbReference>
<keyword evidence="9" id="KW-0067">ATP-binding</keyword>
<evidence type="ECO:0000256" key="2">
    <source>
        <dbReference type="ARBA" id="ARBA00004651"/>
    </source>
</evidence>
<feature type="domain" description="Histidine kinase" evidence="15">
    <location>
        <begin position="555"/>
        <end position="759"/>
    </location>
</feature>
<dbReference type="CDD" id="cd00082">
    <property type="entry name" value="HisKA"/>
    <property type="match status" value="1"/>
</dbReference>
<dbReference type="PANTHER" id="PTHR43065:SF34">
    <property type="entry name" value="SPORULATION KINASE A"/>
    <property type="match status" value="1"/>
</dbReference>
<keyword evidence="10" id="KW-0749">Sporulation</keyword>
<evidence type="ECO:0000256" key="14">
    <source>
        <dbReference type="SAM" id="Phobius"/>
    </source>
</evidence>
<evidence type="ECO:0000256" key="13">
    <source>
        <dbReference type="SAM" id="Coils"/>
    </source>
</evidence>
<dbReference type="PROSITE" id="PS50112">
    <property type="entry name" value="PAS"/>
    <property type="match status" value="1"/>
</dbReference>
<evidence type="ECO:0000259" key="16">
    <source>
        <dbReference type="PROSITE" id="PS50112"/>
    </source>
</evidence>
<dbReference type="SUPFAM" id="SSF47384">
    <property type="entry name" value="Homodimeric domain of signal transducing histidine kinase"/>
    <property type="match status" value="1"/>
</dbReference>
<evidence type="ECO:0000256" key="7">
    <source>
        <dbReference type="ARBA" id="ARBA00022741"/>
    </source>
</evidence>
<dbReference type="Pfam" id="PF00512">
    <property type="entry name" value="HisKA"/>
    <property type="match status" value="1"/>
</dbReference>
<dbReference type="InterPro" id="IPR000700">
    <property type="entry name" value="PAS-assoc_C"/>
</dbReference>
<evidence type="ECO:0000259" key="15">
    <source>
        <dbReference type="PROSITE" id="PS50109"/>
    </source>
</evidence>
<organism evidence="19 20">
    <name type="scientific">Paenibacillus agilis</name>
    <dbReference type="NCBI Taxonomy" id="3020863"/>
    <lineage>
        <taxon>Bacteria</taxon>
        <taxon>Bacillati</taxon>
        <taxon>Bacillota</taxon>
        <taxon>Bacilli</taxon>
        <taxon>Bacillales</taxon>
        <taxon>Paenibacillaceae</taxon>
        <taxon>Paenibacillus</taxon>
    </lineage>
</organism>
<dbReference type="GO" id="GO:0005886">
    <property type="term" value="C:plasma membrane"/>
    <property type="evidence" value="ECO:0007669"/>
    <property type="project" value="UniProtKB-SubCell"/>
</dbReference>
<dbReference type="SUPFAM" id="SSF55785">
    <property type="entry name" value="PYP-like sensor domain (PAS domain)"/>
    <property type="match status" value="1"/>
</dbReference>
<dbReference type="SMART" id="SM00091">
    <property type="entry name" value="PAS"/>
    <property type="match status" value="1"/>
</dbReference>
<comment type="caution">
    <text evidence="19">The sequence shown here is derived from an EMBL/GenBank/DDBJ whole genome shotgun (WGS) entry which is preliminary data.</text>
</comment>
<dbReference type="Pfam" id="PF02518">
    <property type="entry name" value="HATPase_c"/>
    <property type="match status" value="1"/>
</dbReference>
<gene>
    <name evidence="19" type="ORF">FPZ44_25445</name>
</gene>
<dbReference type="PROSITE" id="PS50109">
    <property type="entry name" value="HIS_KIN"/>
    <property type="match status" value="1"/>
</dbReference>
<dbReference type="Gene3D" id="6.10.340.10">
    <property type="match status" value="1"/>
</dbReference>
<feature type="domain" description="PAC" evidence="17">
    <location>
        <begin position="490"/>
        <end position="542"/>
    </location>
</feature>
<dbReference type="InterPro" id="IPR003661">
    <property type="entry name" value="HisK_dim/P_dom"/>
</dbReference>
<dbReference type="FunFam" id="1.10.287.130:FF:000040">
    <property type="entry name" value="PAS domain-containing sensor histidine kinase"/>
    <property type="match status" value="1"/>
</dbReference>
<accession>A0A559IC85</accession>
<dbReference type="Gene3D" id="3.30.565.10">
    <property type="entry name" value="Histidine kinase-like ATPase, C-terminal domain"/>
    <property type="match status" value="1"/>
</dbReference>
<dbReference type="AlphaFoldDB" id="A0A559IC85"/>
<name>A0A559IC85_9BACL</name>
<dbReference type="SMART" id="SM00387">
    <property type="entry name" value="HATPase_c"/>
    <property type="match status" value="1"/>
</dbReference>
<dbReference type="InterPro" id="IPR036890">
    <property type="entry name" value="HATPase_C_sf"/>
</dbReference>
<keyword evidence="14" id="KW-0812">Transmembrane</keyword>
<evidence type="ECO:0000256" key="1">
    <source>
        <dbReference type="ARBA" id="ARBA00000085"/>
    </source>
</evidence>
<sequence length="775" mass="87867">MRLSIKGKLSLSISCTVLVALLLHMVLNYYTTKIKLVDALEDQMAALTQQISLSVEQAYETEKVIDDLLAMQLYTDSLYINARLPADVEQISSEQLKEISQELGIAHISLLQKTPDGSDIVIVQSSDPKEIGLSTKGWGFWYTAMQELFEQREVTVSQGQKFKNFWSGPFAASTSDPQYDDKWGYYYDGSRDYMLNPFIRNNNLESTLQITRPDTVIKQTLKMQQNLLEVTAFNPVTFDKPPVITERSDGIRFIKVEDQPIRFGSHLFKHQEDKLHIQTASAGEPVFIQTNIQGMNVMKSYVSIEMDGKPPYVLGIVMDAEPLLATLHEQLMHNIAIGLVLIEIVLVGSYILAGTFIRPLQFILQKVNMMAVGQFHSPLEIERNDELGTLASRVNLMADNLDQSTTRLRSLYEENRAMKEQLESFINQSTDAIHVMDLNGKLERMNQAFVDMFGWSQEELLGKSLPNIPPMLSDSHSEVERQLLAGRATGALETQRLTKDGRLLEVSVSTSPIYDEYGNCIAWASITRDITNRKRMEELLRRSEKLTTVGQLAAGVAHEIRNPLTTLKGFLQLQQQTHKMNEYHTDMMLSELDRINLIVSEFLILSKPQAVRFMEQDLRVILSEVQSLLDSQAHLHNIEFTTHFDDVPLVLCEENQLKQVFINVIKNGIEAMPTGGNMVIRLEKLNEDYVRISIQDFGVGIPPEHLGRLGDPFFTNKEKGTGLGLMVSQRIIYNHRGTMEITSEEHVGTIVKIVLPTAHMTSQYLSEEQVQLQIR</sequence>
<evidence type="ECO:0000259" key="18">
    <source>
        <dbReference type="PROSITE" id="PS50885"/>
    </source>
</evidence>
<evidence type="ECO:0000256" key="3">
    <source>
        <dbReference type="ARBA" id="ARBA00012438"/>
    </source>
</evidence>
<keyword evidence="5" id="KW-0597">Phosphoprotein</keyword>
<dbReference type="InterPro" id="IPR000014">
    <property type="entry name" value="PAS"/>
</dbReference>
<dbReference type="InterPro" id="IPR013656">
    <property type="entry name" value="PAS_4"/>
</dbReference>
<dbReference type="Pfam" id="PF00672">
    <property type="entry name" value="HAMP"/>
    <property type="match status" value="1"/>
</dbReference>
<dbReference type="RefSeq" id="WP_144995333.1">
    <property type="nucleotide sequence ID" value="NZ_VNJK01000008.1"/>
</dbReference>
<dbReference type="InterPro" id="IPR035965">
    <property type="entry name" value="PAS-like_dom_sf"/>
</dbReference>
<keyword evidence="12 14" id="KW-0472">Membrane</keyword>
<evidence type="ECO:0000256" key="4">
    <source>
        <dbReference type="ARBA" id="ARBA00022475"/>
    </source>
</evidence>
<keyword evidence="14" id="KW-1133">Transmembrane helix</keyword>
<dbReference type="PROSITE" id="PS50885">
    <property type="entry name" value="HAMP"/>
    <property type="match status" value="1"/>
</dbReference>
<keyword evidence="8" id="KW-0418">Kinase</keyword>
<comment type="catalytic activity">
    <reaction evidence="1">
        <text>ATP + protein L-histidine = ADP + protein N-phospho-L-histidine.</text>
        <dbReference type="EC" id="2.7.13.3"/>
    </reaction>
</comment>
<dbReference type="PRINTS" id="PR00344">
    <property type="entry name" value="BCTRLSENSOR"/>
</dbReference>
<evidence type="ECO:0000256" key="10">
    <source>
        <dbReference type="ARBA" id="ARBA00022969"/>
    </source>
</evidence>
<dbReference type="InterPro" id="IPR005467">
    <property type="entry name" value="His_kinase_dom"/>
</dbReference>
<feature type="coiled-coil region" evidence="13">
    <location>
        <begin position="401"/>
        <end position="428"/>
    </location>
</feature>
<dbReference type="CDD" id="cd00130">
    <property type="entry name" value="PAS"/>
    <property type="match status" value="1"/>
</dbReference>
<dbReference type="SMART" id="SM00304">
    <property type="entry name" value="HAMP"/>
    <property type="match status" value="1"/>
</dbReference>
<evidence type="ECO:0000256" key="6">
    <source>
        <dbReference type="ARBA" id="ARBA00022679"/>
    </source>
</evidence>
<dbReference type="CDD" id="cd06225">
    <property type="entry name" value="HAMP"/>
    <property type="match status" value="1"/>
</dbReference>
<dbReference type="Pfam" id="PF08448">
    <property type="entry name" value="PAS_4"/>
    <property type="match status" value="1"/>
</dbReference>
<evidence type="ECO:0000313" key="20">
    <source>
        <dbReference type="Proteomes" id="UP000318102"/>
    </source>
</evidence>
<evidence type="ECO:0000256" key="12">
    <source>
        <dbReference type="ARBA" id="ARBA00023136"/>
    </source>
</evidence>
<keyword evidence="6" id="KW-0808">Transferase</keyword>
<evidence type="ECO:0000256" key="8">
    <source>
        <dbReference type="ARBA" id="ARBA00022777"/>
    </source>
</evidence>
<keyword evidence="11" id="KW-0902">Two-component regulatory system</keyword>
<keyword evidence="20" id="KW-1185">Reference proteome</keyword>
<dbReference type="Gene3D" id="3.30.450.20">
    <property type="entry name" value="PAS domain"/>
    <property type="match status" value="1"/>
</dbReference>
<feature type="domain" description="PAS" evidence="16">
    <location>
        <begin position="418"/>
        <end position="465"/>
    </location>
</feature>
<evidence type="ECO:0000259" key="17">
    <source>
        <dbReference type="PROSITE" id="PS50113"/>
    </source>
</evidence>
<dbReference type="NCBIfam" id="TIGR00229">
    <property type="entry name" value="sensory_box"/>
    <property type="match status" value="1"/>
</dbReference>
<dbReference type="InterPro" id="IPR004358">
    <property type="entry name" value="Sig_transdc_His_kin-like_C"/>
</dbReference>
<dbReference type="GO" id="GO:0005524">
    <property type="term" value="F:ATP binding"/>
    <property type="evidence" value="ECO:0007669"/>
    <property type="project" value="UniProtKB-KW"/>
</dbReference>
<keyword evidence="4" id="KW-1003">Cell membrane</keyword>
<dbReference type="InterPro" id="IPR003660">
    <property type="entry name" value="HAMP_dom"/>
</dbReference>
<dbReference type="EMBL" id="VNJK01000008">
    <property type="protein sequence ID" value="TVX85267.1"/>
    <property type="molecule type" value="Genomic_DNA"/>
</dbReference>
<dbReference type="PANTHER" id="PTHR43065">
    <property type="entry name" value="SENSOR HISTIDINE KINASE"/>
    <property type="match status" value="1"/>
</dbReference>
<dbReference type="PROSITE" id="PS50113">
    <property type="entry name" value="PAC"/>
    <property type="match status" value="1"/>
</dbReference>
<dbReference type="SUPFAM" id="SSF158472">
    <property type="entry name" value="HAMP domain-like"/>
    <property type="match status" value="1"/>
</dbReference>
<comment type="subcellular location">
    <subcellularLocation>
        <location evidence="2">Cell membrane</location>
        <topology evidence="2">Multi-pass membrane protein</topology>
    </subcellularLocation>
</comment>
<dbReference type="SMART" id="SM00388">
    <property type="entry name" value="HisKA"/>
    <property type="match status" value="1"/>
</dbReference>
<evidence type="ECO:0000256" key="11">
    <source>
        <dbReference type="ARBA" id="ARBA00023012"/>
    </source>
</evidence>
<dbReference type="Proteomes" id="UP000318102">
    <property type="component" value="Unassembled WGS sequence"/>
</dbReference>
<dbReference type="SUPFAM" id="SSF55874">
    <property type="entry name" value="ATPase domain of HSP90 chaperone/DNA topoisomerase II/histidine kinase"/>
    <property type="match status" value="1"/>
</dbReference>
<dbReference type="OrthoDB" id="9815750at2"/>
<dbReference type="GO" id="GO:0030435">
    <property type="term" value="P:sporulation resulting in formation of a cellular spore"/>
    <property type="evidence" value="ECO:0007669"/>
    <property type="project" value="UniProtKB-KW"/>
</dbReference>
<dbReference type="InterPro" id="IPR036097">
    <property type="entry name" value="HisK_dim/P_sf"/>
</dbReference>
<evidence type="ECO:0000313" key="19">
    <source>
        <dbReference type="EMBL" id="TVX85267.1"/>
    </source>
</evidence>
<dbReference type="EC" id="2.7.13.3" evidence="3"/>
<evidence type="ECO:0000256" key="5">
    <source>
        <dbReference type="ARBA" id="ARBA00022553"/>
    </source>
</evidence>
<feature type="transmembrane region" description="Helical" evidence="14">
    <location>
        <begin position="335"/>
        <end position="357"/>
    </location>
</feature>
<keyword evidence="7" id="KW-0547">Nucleotide-binding</keyword>